<evidence type="ECO:0000313" key="2">
    <source>
        <dbReference type="EMBL" id="KDE39710.1"/>
    </source>
</evidence>
<evidence type="ECO:0000313" key="3">
    <source>
        <dbReference type="Proteomes" id="UP000027318"/>
    </source>
</evidence>
<dbReference type="InterPro" id="IPR016161">
    <property type="entry name" value="Ald_DH/histidinol_DH"/>
</dbReference>
<dbReference type="EMBL" id="JMSZ01000024">
    <property type="protein sequence ID" value="KDE39710.1"/>
    <property type="molecule type" value="Genomic_DNA"/>
</dbReference>
<name>A0A063Y3H1_9GAMM</name>
<keyword evidence="3" id="KW-1185">Reference proteome</keyword>
<dbReference type="EC" id="1.5.5.2" evidence="2"/>
<dbReference type="Gene3D" id="3.40.605.10">
    <property type="entry name" value="Aldehyde Dehydrogenase, Chain A, domain 1"/>
    <property type="match status" value="1"/>
</dbReference>
<gene>
    <name evidence="2" type="ORF">ADINL_1750</name>
</gene>
<organism evidence="2 3">
    <name type="scientific">Nitrincola lacisaponensis</name>
    <dbReference type="NCBI Taxonomy" id="267850"/>
    <lineage>
        <taxon>Bacteria</taxon>
        <taxon>Pseudomonadati</taxon>
        <taxon>Pseudomonadota</taxon>
        <taxon>Gammaproteobacteria</taxon>
        <taxon>Oceanospirillales</taxon>
        <taxon>Oceanospirillaceae</taxon>
        <taxon>Nitrincola</taxon>
    </lineage>
</organism>
<dbReference type="GO" id="GO:0003842">
    <property type="term" value="F:L-glutamate gamma-semialdehyde dehydrogenase activity"/>
    <property type="evidence" value="ECO:0007669"/>
    <property type="project" value="UniProtKB-EC"/>
</dbReference>
<dbReference type="OrthoDB" id="6659650at2"/>
<proteinExistence type="predicted"/>
<dbReference type="PATRIC" id="fig|267850.7.peg.1720"/>
<dbReference type="GO" id="GO:0004657">
    <property type="term" value="F:proline dehydrogenase activity"/>
    <property type="evidence" value="ECO:0007669"/>
    <property type="project" value="UniProtKB-EC"/>
</dbReference>
<dbReference type="SUPFAM" id="SSF53720">
    <property type="entry name" value="ALDH-like"/>
    <property type="match status" value="1"/>
</dbReference>
<accession>A0A063Y3H1</accession>
<dbReference type="RefSeq" id="WP_036546574.1">
    <property type="nucleotide sequence ID" value="NZ_JMSZ01000024.1"/>
</dbReference>
<dbReference type="AlphaFoldDB" id="A0A063Y3H1"/>
<comment type="caution">
    <text evidence="2">The sequence shown here is derived from an EMBL/GenBank/DDBJ whole genome shotgun (WGS) entry which is preliminary data.</text>
</comment>
<sequence>MSTQDPRITQAQAAWEAWNHLGFTKRSERLKKLASELPPLRDAQVQALLRPLLDLSITMEPIQVMPGPTGESNELYLNGRGVTLVIGDDSASEVAFIGQMISALACGNCVVLQWPGQSEWVRNLVEKAHMFGLPEAVIQHLPDSPLEHTLALDGLAVVAAVCTTEQARQINRLLAQRDGLLVQLVCETDPQGCSHLLQPDHLLRFVTERTRTINTTAVGGNATLLELGSTEL</sequence>
<protein>
    <submittedName>
        <fullName evidence="2">Proline dehydrogenase (Proline oxidase)</fullName>
        <ecNumber evidence="2">1.2.1.88</ecNumber>
        <ecNumber evidence="2">1.5.5.2</ecNumber>
    </submittedName>
</protein>
<dbReference type="STRING" id="267850.ADINL_1750"/>
<dbReference type="EC" id="1.2.1.88" evidence="2"/>
<dbReference type="InterPro" id="IPR016162">
    <property type="entry name" value="Ald_DH_N"/>
</dbReference>
<evidence type="ECO:0000256" key="1">
    <source>
        <dbReference type="ARBA" id="ARBA00023002"/>
    </source>
</evidence>
<keyword evidence="1 2" id="KW-0560">Oxidoreductase</keyword>
<reference evidence="2 3" key="1">
    <citation type="journal article" date="2005" name="Int. J. Syst. Evol. Microbiol.">
        <title>Nitrincola lacisaponensis gen. nov., sp. nov., a novel alkaliphilic bacterium isolated from an alkaline, saline lake.</title>
        <authorList>
            <person name="Dimitriu P.A."/>
            <person name="Shukla S.K."/>
            <person name="Conradt J."/>
            <person name="Marquez M.C."/>
            <person name="Ventosa A."/>
            <person name="Maglia A."/>
            <person name="Peyton B.M."/>
            <person name="Pinkart H.C."/>
            <person name="Mormile M.R."/>
        </authorList>
    </citation>
    <scope>NUCLEOTIDE SEQUENCE [LARGE SCALE GENOMIC DNA]</scope>
    <source>
        <strain evidence="2 3">4CA</strain>
    </source>
</reference>
<dbReference type="Proteomes" id="UP000027318">
    <property type="component" value="Unassembled WGS sequence"/>
</dbReference>